<feature type="domain" description="OmpR/PhoB-type" evidence="5">
    <location>
        <begin position="19"/>
        <end position="91"/>
    </location>
</feature>
<gene>
    <name evidence="7" type="ORF">GCM10009788_42770</name>
</gene>
<protein>
    <recommendedName>
        <fullName evidence="9">DNA-binding transcriptional activator of the SARP family</fullName>
    </recommendedName>
</protein>
<dbReference type="EMBL" id="BAAAOR010000030">
    <property type="protein sequence ID" value="GAA1535420.1"/>
    <property type="molecule type" value="Genomic_DNA"/>
</dbReference>
<comment type="caution">
    <text evidence="7">The sequence shown here is derived from an EMBL/GenBank/DDBJ whole genome shotgun (WGS) entry which is preliminary data.</text>
</comment>
<comment type="similarity">
    <text evidence="1">Belongs to the AfsR/DnrI/RedD regulatory family.</text>
</comment>
<evidence type="ECO:0000256" key="1">
    <source>
        <dbReference type="ARBA" id="ARBA00005820"/>
    </source>
</evidence>
<dbReference type="RefSeq" id="WP_141007485.1">
    <property type="nucleotide sequence ID" value="NZ_BAAAOR010000030.1"/>
</dbReference>
<proteinExistence type="inferred from homology"/>
<dbReference type="Proteomes" id="UP001500842">
    <property type="component" value="Unassembled WGS sequence"/>
</dbReference>
<organism evidence="7 8">
    <name type="scientific">Nocardioides humi</name>
    <dbReference type="NCBI Taxonomy" id="449461"/>
    <lineage>
        <taxon>Bacteria</taxon>
        <taxon>Bacillati</taxon>
        <taxon>Actinomycetota</taxon>
        <taxon>Actinomycetes</taxon>
        <taxon>Propionibacteriales</taxon>
        <taxon>Nocardioidaceae</taxon>
        <taxon>Nocardioides</taxon>
    </lineage>
</organism>
<dbReference type="InterPro" id="IPR036388">
    <property type="entry name" value="WH-like_DNA-bd_sf"/>
</dbReference>
<dbReference type="SUPFAM" id="SSF48452">
    <property type="entry name" value="TPR-like"/>
    <property type="match status" value="1"/>
</dbReference>
<dbReference type="SUPFAM" id="SSF52540">
    <property type="entry name" value="P-loop containing nucleoside triphosphate hydrolases"/>
    <property type="match status" value="1"/>
</dbReference>
<keyword evidence="3" id="KW-0238">DNA-binding</keyword>
<dbReference type="Pfam" id="PF03704">
    <property type="entry name" value="BTAD"/>
    <property type="match status" value="1"/>
</dbReference>
<accession>A0ABN2BBA3</accession>
<dbReference type="InterPro" id="IPR016032">
    <property type="entry name" value="Sig_transdc_resp-reg_C-effctor"/>
</dbReference>
<evidence type="ECO:0008006" key="9">
    <source>
        <dbReference type="Google" id="ProtNLM"/>
    </source>
</evidence>
<reference evidence="7 8" key="1">
    <citation type="journal article" date="2019" name="Int. J. Syst. Evol. Microbiol.">
        <title>The Global Catalogue of Microorganisms (GCM) 10K type strain sequencing project: providing services to taxonomists for standard genome sequencing and annotation.</title>
        <authorList>
            <consortium name="The Broad Institute Genomics Platform"/>
            <consortium name="The Broad Institute Genome Sequencing Center for Infectious Disease"/>
            <person name="Wu L."/>
            <person name="Ma J."/>
        </authorList>
    </citation>
    <scope>NUCLEOTIDE SEQUENCE [LARGE SCALE GENOMIC DNA]</scope>
    <source>
        <strain evidence="7 8">JCM 14942</strain>
    </source>
</reference>
<dbReference type="SUPFAM" id="SSF46894">
    <property type="entry name" value="C-terminal effector domain of the bipartite response regulators"/>
    <property type="match status" value="1"/>
</dbReference>
<feature type="domain" description="Bacterial transcriptional activator" evidence="6">
    <location>
        <begin position="95"/>
        <end position="240"/>
    </location>
</feature>
<dbReference type="InterPro" id="IPR001867">
    <property type="entry name" value="OmpR/PhoB-type_DNA-bd"/>
</dbReference>
<evidence type="ECO:0000259" key="6">
    <source>
        <dbReference type="SMART" id="SM01043"/>
    </source>
</evidence>
<evidence type="ECO:0000256" key="4">
    <source>
        <dbReference type="ARBA" id="ARBA00023163"/>
    </source>
</evidence>
<dbReference type="InterPro" id="IPR011990">
    <property type="entry name" value="TPR-like_helical_dom_sf"/>
</dbReference>
<name>A0ABN2BBA3_9ACTN</name>
<evidence type="ECO:0000313" key="8">
    <source>
        <dbReference type="Proteomes" id="UP001500842"/>
    </source>
</evidence>
<dbReference type="InterPro" id="IPR005158">
    <property type="entry name" value="BTAD"/>
</dbReference>
<evidence type="ECO:0000256" key="3">
    <source>
        <dbReference type="ARBA" id="ARBA00023125"/>
    </source>
</evidence>
<dbReference type="Gene3D" id="1.25.40.10">
    <property type="entry name" value="Tetratricopeptide repeat domain"/>
    <property type="match status" value="1"/>
</dbReference>
<dbReference type="PANTHER" id="PTHR35807">
    <property type="entry name" value="TRANSCRIPTIONAL REGULATOR REDD-RELATED"/>
    <property type="match status" value="1"/>
</dbReference>
<sequence>MPDIELRVLCPCTLVGPEGESLGSPTLAQRRLLERLALASPSPVPVEVLAEAIWEGEPPRHLRATIQNQVSRVRAAYGDAVVATTPTGYRLGVPTDVARLGALAAEAELLLERGDPRACFQLADTVLPEWGERPYDALDHLPAVSAARRSHAATRRGVENIRLAAAIALPRPAWALTEAERLAAESPYDEWRQAMLAEALALAGRRGEALAAVSAARRRLRGDLGLEAGPLLEAVEARLLNPVATTAGGAPRHGGTTEYVGREQELRAVLAGVARGGVVQVHGEPGSGVTRLLVETGGHLRALGIRVVHVAAPDHLDSAVGVLRAVLEELGADPGPAGVLAGFAGAVAAAAATVPIAVVVDDSDALGPSALAALVEAARAERVLLIHGGHGRSDQSVAVDPPAEHVALDGLGRDAVGHIAVERTGGEATAAAIDRLLSYTGGNPLILGLVLASADPLLEGAERRGLVAELGQLAVALLRDLDRDGRRMVVRAAVAGDGFPAAALGEGELPGHIVTVTAGGGIQFRHGALGDAVYAEQPPSLRQELHAELGRAAREAGAAPLVVARQLLAAGPLATGEAVEACRAAAADAARDGAHRDAVEWLERALATGVSDARLVLALRIWLGDERRLAGDPDHLPTLVEALREALLLGDEELVSDACFALLQLGGTTASGMPPDGVPELLDQVLAVLRTPALRAPVCGAASLAWSHTPEAPRGRALFEEAERLATTHADRARVLPFTYMSLGMPGDLDRRRALTEELLDIGERTGEPVARFEAWHLMFSVRMQEGDGIGLREAVDRMAALVDQVGDVGRRWALTYARAAVAHLDGDDAAAERIAAEAGAFFGPVSASRAFAAEAGQLLGLRLTQGRLEELTETLELLVAGQPGVPAWHAALALAAMAAGRPASLVRRHATLALEEVPEDSTWLATHVIGARAAATAGDRELARRYLERLRPWTDRAVWQGTCCYGPVDTALAVLHRALGDPAATAEHAARARATTSRLRAAPYAVELDRLGL</sequence>
<dbReference type="SMART" id="SM01043">
    <property type="entry name" value="BTAD"/>
    <property type="match status" value="1"/>
</dbReference>
<dbReference type="PANTHER" id="PTHR35807:SF1">
    <property type="entry name" value="TRANSCRIPTIONAL REGULATOR REDD"/>
    <property type="match status" value="1"/>
</dbReference>
<evidence type="ECO:0000313" key="7">
    <source>
        <dbReference type="EMBL" id="GAA1535420.1"/>
    </source>
</evidence>
<dbReference type="InterPro" id="IPR027417">
    <property type="entry name" value="P-loop_NTPase"/>
</dbReference>
<dbReference type="Gene3D" id="1.10.10.10">
    <property type="entry name" value="Winged helix-like DNA-binding domain superfamily/Winged helix DNA-binding domain"/>
    <property type="match status" value="1"/>
</dbReference>
<keyword evidence="2" id="KW-0805">Transcription regulation</keyword>
<dbReference type="InterPro" id="IPR051677">
    <property type="entry name" value="AfsR-DnrI-RedD_regulator"/>
</dbReference>
<keyword evidence="8" id="KW-1185">Reference proteome</keyword>
<evidence type="ECO:0000256" key="2">
    <source>
        <dbReference type="ARBA" id="ARBA00023015"/>
    </source>
</evidence>
<dbReference type="SMART" id="SM00862">
    <property type="entry name" value="Trans_reg_C"/>
    <property type="match status" value="1"/>
</dbReference>
<keyword evidence="4" id="KW-0804">Transcription</keyword>
<evidence type="ECO:0000259" key="5">
    <source>
        <dbReference type="SMART" id="SM00862"/>
    </source>
</evidence>